<proteinExistence type="predicted"/>
<organism evidence="2 3">
    <name type="scientific">Mycobacteroides abscessus</name>
    <dbReference type="NCBI Taxonomy" id="36809"/>
    <lineage>
        <taxon>Bacteria</taxon>
        <taxon>Bacillati</taxon>
        <taxon>Actinomycetota</taxon>
        <taxon>Actinomycetes</taxon>
        <taxon>Mycobacteriales</taxon>
        <taxon>Mycobacteriaceae</taxon>
        <taxon>Mycobacteroides</taxon>
    </lineage>
</organism>
<keyword evidence="1" id="KW-0812">Transmembrane</keyword>
<keyword evidence="1" id="KW-0472">Membrane</keyword>
<evidence type="ECO:0000313" key="2">
    <source>
        <dbReference type="EMBL" id="RIT26315.1"/>
    </source>
</evidence>
<dbReference type="EMBL" id="QXBN01000065">
    <property type="protein sequence ID" value="RIT26315.1"/>
    <property type="molecule type" value="Genomic_DNA"/>
</dbReference>
<keyword evidence="1" id="KW-1133">Transmembrane helix</keyword>
<sequence length="108" mass="12116">MIGIVASLVGTMIWAGLGSVTKSVQIIEPLRASWVRALDSHGLAVTILGTAAGLFVLWVFVSNGIRHYREYRLTRHYMPHRAWKHWPALVGGLLGLTLGVWILYMTYR</sequence>
<name>A0ABD7HFY0_9MYCO</name>
<evidence type="ECO:0000256" key="1">
    <source>
        <dbReference type="SAM" id="Phobius"/>
    </source>
</evidence>
<reference evidence="2 3" key="1">
    <citation type="submission" date="2018-08" db="EMBL/GenBank/DDBJ databases">
        <title>Linezolid Resistance in Mycobacterium abscessus: MIC Distribution and Comprehensive Investigation of Resistance Mechanisms.</title>
        <authorList>
            <person name="Ye M."/>
            <person name="Xu L."/>
            <person name="Zou Y."/>
            <person name="Li B."/>
            <person name="Guo Q."/>
            <person name="Zhang Y."/>
            <person name="Zhan M."/>
            <person name="Xu B."/>
            <person name="Yu F."/>
            <person name="Zhang Z."/>
            <person name="Chu H."/>
        </authorList>
    </citation>
    <scope>NUCLEOTIDE SEQUENCE [LARGE SCALE GENOMIC DNA]</scope>
    <source>
        <strain evidence="2 3">G143</strain>
    </source>
</reference>
<feature type="transmembrane region" description="Helical" evidence="1">
    <location>
        <begin position="42"/>
        <end position="65"/>
    </location>
</feature>
<gene>
    <name evidence="2" type="ORF">D2E76_28120</name>
</gene>
<evidence type="ECO:0000313" key="3">
    <source>
        <dbReference type="Proteomes" id="UP000284557"/>
    </source>
</evidence>
<accession>A0ABD7HFY0</accession>
<dbReference type="AlphaFoldDB" id="A0ABD7HFY0"/>
<dbReference type="Proteomes" id="UP000284557">
    <property type="component" value="Unassembled WGS sequence"/>
</dbReference>
<protein>
    <submittedName>
        <fullName evidence="2">Uncharacterized protein</fullName>
    </submittedName>
</protein>
<comment type="caution">
    <text evidence="2">The sequence shown here is derived from an EMBL/GenBank/DDBJ whole genome shotgun (WGS) entry which is preliminary data.</text>
</comment>
<feature type="transmembrane region" description="Helical" evidence="1">
    <location>
        <begin position="86"/>
        <end position="107"/>
    </location>
</feature>